<name>A0A2Y9BPL9_9MICO</name>
<sequence>MASAPSVYVPLDVNYLRDPRIRRAGPDAELLYLRGLAHAKGGETDGVIYEFDLDVIAVGLSKVPQRVAALVREKAWEEREEGWFITGWFKWNKSTEELRNEKERKRIGAARTNHGKHESKGEGPFSWCPVCTGEVEPAWRTSGR</sequence>
<evidence type="ECO:0000313" key="1">
    <source>
        <dbReference type="EMBL" id="SSA59150.1"/>
    </source>
</evidence>
<proteinExistence type="predicted"/>
<gene>
    <name evidence="1" type="ORF">SAMN04489750_3970</name>
</gene>
<dbReference type="RefSeq" id="WP_109689544.1">
    <property type="nucleotide sequence ID" value="NZ_QGDN01000004.1"/>
</dbReference>
<dbReference type="EMBL" id="UESZ01000004">
    <property type="protein sequence ID" value="SSA59150.1"/>
    <property type="molecule type" value="Genomic_DNA"/>
</dbReference>
<protein>
    <submittedName>
        <fullName evidence="1">Uncharacterized protein</fullName>
    </submittedName>
</protein>
<evidence type="ECO:0000313" key="2">
    <source>
        <dbReference type="Proteomes" id="UP000250028"/>
    </source>
</evidence>
<accession>A0A2Y9BPL9</accession>
<organism evidence="1 2">
    <name type="scientific">Branchiibius hedensis</name>
    <dbReference type="NCBI Taxonomy" id="672460"/>
    <lineage>
        <taxon>Bacteria</taxon>
        <taxon>Bacillati</taxon>
        <taxon>Actinomycetota</taxon>
        <taxon>Actinomycetes</taxon>
        <taxon>Micrococcales</taxon>
        <taxon>Dermacoccaceae</taxon>
        <taxon>Branchiibius</taxon>
    </lineage>
</organism>
<keyword evidence="2" id="KW-1185">Reference proteome</keyword>
<dbReference type="AlphaFoldDB" id="A0A2Y9BPL9"/>
<reference evidence="2" key="1">
    <citation type="submission" date="2016-10" db="EMBL/GenBank/DDBJ databases">
        <authorList>
            <person name="Varghese N."/>
            <person name="Submissions S."/>
        </authorList>
    </citation>
    <scope>NUCLEOTIDE SEQUENCE [LARGE SCALE GENOMIC DNA]</scope>
    <source>
        <strain evidence="2">DSM 22951</strain>
    </source>
</reference>
<dbReference type="Proteomes" id="UP000250028">
    <property type="component" value="Unassembled WGS sequence"/>
</dbReference>